<evidence type="ECO:0000313" key="3">
    <source>
        <dbReference type="Proteomes" id="UP000886595"/>
    </source>
</evidence>
<evidence type="ECO:0000259" key="1">
    <source>
        <dbReference type="SMART" id="SM00579"/>
    </source>
</evidence>
<dbReference type="InterPro" id="IPR055294">
    <property type="entry name" value="FBL60-like"/>
</dbReference>
<dbReference type="PANTHER" id="PTHR31293">
    <property type="entry name" value="RNI-LIKE SUPERFAMILY PROTEIN"/>
    <property type="match status" value="1"/>
</dbReference>
<evidence type="ECO:0000313" key="2">
    <source>
        <dbReference type="EMBL" id="KAG2298249.1"/>
    </source>
</evidence>
<gene>
    <name evidence="2" type="ORF">Bca52824_034721</name>
</gene>
<dbReference type="AlphaFoldDB" id="A0A8X7S0E9"/>
<dbReference type="Proteomes" id="UP000886595">
    <property type="component" value="Unassembled WGS sequence"/>
</dbReference>
<dbReference type="OrthoDB" id="1049345at2759"/>
<sequence length="147" mass="16690">MNLLSQESLDMFYFFRGEIPVFENLFHLSITTITECCWRGLVFLLNNSPNIETLTIKGTLHYDTYSSVCECLSGCSFLLSCPVKVVKITEYGGTADELLQLKNILGKLPCLELLEVRILGTNRRKFQEAKDLLMLPRASSKCQIKVD</sequence>
<comment type="caution">
    <text evidence="2">The sequence shown here is derived from an EMBL/GenBank/DDBJ whole genome shotgun (WGS) entry which is preliminary data.</text>
</comment>
<organism evidence="2 3">
    <name type="scientific">Brassica carinata</name>
    <name type="common">Ethiopian mustard</name>
    <name type="synonym">Abyssinian cabbage</name>
    <dbReference type="NCBI Taxonomy" id="52824"/>
    <lineage>
        <taxon>Eukaryota</taxon>
        <taxon>Viridiplantae</taxon>
        <taxon>Streptophyta</taxon>
        <taxon>Embryophyta</taxon>
        <taxon>Tracheophyta</taxon>
        <taxon>Spermatophyta</taxon>
        <taxon>Magnoliopsida</taxon>
        <taxon>eudicotyledons</taxon>
        <taxon>Gunneridae</taxon>
        <taxon>Pentapetalae</taxon>
        <taxon>rosids</taxon>
        <taxon>malvids</taxon>
        <taxon>Brassicales</taxon>
        <taxon>Brassicaceae</taxon>
        <taxon>Brassiceae</taxon>
        <taxon>Brassica</taxon>
    </lineage>
</organism>
<dbReference type="EMBL" id="JAAMPC010000008">
    <property type="protein sequence ID" value="KAG2298249.1"/>
    <property type="molecule type" value="Genomic_DNA"/>
</dbReference>
<proteinExistence type="predicted"/>
<dbReference type="SMART" id="SM00579">
    <property type="entry name" value="FBD"/>
    <property type="match status" value="1"/>
</dbReference>
<name>A0A8X7S0E9_BRACI</name>
<feature type="domain" description="FBD" evidence="1">
    <location>
        <begin position="76"/>
        <end position="147"/>
    </location>
</feature>
<reference evidence="2 3" key="1">
    <citation type="submission" date="2020-02" db="EMBL/GenBank/DDBJ databases">
        <authorList>
            <person name="Ma Q."/>
            <person name="Huang Y."/>
            <person name="Song X."/>
            <person name="Pei D."/>
        </authorList>
    </citation>
    <scope>NUCLEOTIDE SEQUENCE [LARGE SCALE GENOMIC DNA]</scope>
    <source>
        <strain evidence="2">Sxm20200214</strain>
        <tissue evidence="2">Leaf</tissue>
    </source>
</reference>
<dbReference type="InterPro" id="IPR006566">
    <property type="entry name" value="FBD"/>
</dbReference>
<accession>A0A8X7S0E9</accession>
<protein>
    <recommendedName>
        <fullName evidence="1">FBD domain-containing protein</fullName>
    </recommendedName>
</protein>
<keyword evidence="3" id="KW-1185">Reference proteome</keyword>
<dbReference type="PANTHER" id="PTHR31293:SF12">
    <property type="entry name" value="RNI-LIKE SUPERFAMILY PROTEIN"/>
    <property type="match status" value="1"/>
</dbReference>